<sequence length="168" mass="18911">MRVAVSLLCLLVLGLRPAEAKPLQHLTLQGCSANIRLLEVRKHLTAMLQHVTDGDPDIAIITNRVLNSVKESDRCCFLRELAEFYVRGVFTQCNAVLPLHARKHGSPLANTFYIMSQDLQACGCECEGETLLKIQHIRRTFEKMEKGAGVEKALCDLEILLSWMEHQL</sequence>
<keyword evidence="5 8" id="KW-0732">Signal</keyword>
<dbReference type="PANTHER" id="PTHR48482:SF3">
    <property type="entry name" value="INTERLEUKIN-19"/>
    <property type="match status" value="1"/>
</dbReference>
<comment type="subcellular location">
    <subcellularLocation>
        <location evidence="1">Secreted</location>
    </subcellularLocation>
</comment>
<dbReference type="Gene3D" id="1.20.1250.10">
    <property type="match status" value="1"/>
</dbReference>
<organism evidence="9 10">
    <name type="scientific">Conger conger</name>
    <name type="common">Conger eel</name>
    <name type="synonym">Muraena conger</name>
    <dbReference type="NCBI Taxonomy" id="82655"/>
    <lineage>
        <taxon>Eukaryota</taxon>
        <taxon>Metazoa</taxon>
        <taxon>Chordata</taxon>
        <taxon>Craniata</taxon>
        <taxon>Vertebrata</taxon>
        <taxon>Euteleostomi</taxon>
        <taxon>Actinopterygii</taxon>
        <taxon>Neopterygii</taxon>
        <taxon>Teleostei</taxon>
        <taxon>Anguilliformes</taxon>
        <taxon>Congridae</taxon>
        <taxon>Conger</taxon>
    </lineage>
</organism>
<protein>
    <recommendedName>
        <fullName evidence="11">Interleukin-20</fullName>
    </recommendedName>
</protein>
<feature type="signal peptide" evidence="8">
    <location>
        <begin position="1"/>
        <end position="20"/>
    </location>
</feature>
<keyword evidence="6" id="KW-1015">Disulfide bond</keyword>
<proteinExistence type="inferred from homology"/>
<feature type="chain" id="PRO_5040263397" description="Interleukin-20" evidence="8">
    <location>
        <begin position="21"/>
        <end position="168"/>
    </location>
</feature>
<accession>A0A9Q1D4S1</accession>
<evidence type="ECO:0000313" key="9">
    <source>
        <dbReference type="EMBL" id="KAJ8258272.1"/>
    </source>
</evidence>
<keyword evidence="4" id="KW-0964">Secreted</keyword>
<evidence type="ECO:0000256" key="8">
    <source>
        <dbReference type="SAM" id="SignalP"/>
    </source>
</evidence>
<feature type="disulfide bond" evidence="6">
    <location>
        <begin position="31"/>
        <end position="122"/>
    </location>
</feature>
<dbReference type="InterPro" id="IPR020453">
    <property type="entry name" value="IL-22"/>
</dbReference>
<dbReference type="Proteomes" id="UP001152803">
    <property type="component" value="Unassembled WGS sequence"/>
</dbReference>
<name>A0A9Q1D4S1_CONCO</name>
<feature type="disulfide bond" evidence="7">
    <location>
        <begin position="75"/>
        <end position="124"/>
    </location>
</feature>
<evidence type="ECO:0008006" key="11">
    <source>
        <dbReference type="Google" id="ProtNLM"/>
    </source>
</evidence>
<dbReference type="PANTHER" id="PTHR48482">
    <property type="entry name" value="INTERLEUKIN-19-RELATED"/>
    <property type="match status" value="1"/>
</dbReference>
<dbReference type="InterPro" id="IPR009079">
    <property type="entry name" value="4_helix_cytokine-like_core"/>
</dbReference>
<comment type="similarity">
    <text evidence="2">Belongs to the IL-10 family.</text>
</comment>
<evidence type="ECO:0000256" key="5">
    <source>
        <dbReference type="ARBA" id="ARBA00022729"/>
    </source>
</evidence>
<dbReference type="GO" id="GO:0005125">
    <property type="term" value="F:cytokine activity"/>
    <property type="evidence" value="ECO:0007669"/>
    <property type="project" value="UniProtKB-KW"/>
</dbReference>
<keyword evidence="3" id="KW-0202">Cytokine</keyword>
<keyword evidence="10" id="KW-1185">Reference proteome</keyword>
<feature type="disulfide bond" evidence="6">
    <location>
        <begin position="75"/>
        <end position="126"/>
    </location>
</feature>
<dbReference type="GO" id="GO:0005615">
    <property type="term" value="C:extracellular space"/>
    <property type="evidence" value="ECO:0007669"/>
    <property type="project" value="UniProtKB-KW"/>
</dbReference>
<evidence type="ECO:0000256" key="6">
    <source>
        <dbReference type="PIRSR" id="PIRSR620443-50"/>
    </source>
</evidence>
<comment type="caution">
    <text evidence="9">The sequence shown here is derived from an EMBL/GenBank/DDBJ whole genome shotgun (WGS) entry which is preliminary data.</text>
</comment>
<dbReference type="EMBL" id="JAFJMO010000013">
    <property type="protein sequence ID" value="KAJ8258272.1"/>
    <property type="molecule type" value="Genomic_DNA"/>
</dbReference>
<dbReference type="OrthoDB" id="9938154at2759"/>
<evidence type="ECO:0000313" key="10">
    <source>
        <dbReference type="Proteomes" id="UP001152803"/>
    </source>
</evidence>
<dbReference type="InterPro" id="IPR020443">
    <property type="entry name" value="IL-10/19/20/24/26"/>
</dbReference>
<evidence type="ECO:0000256" key="3">
    <source>
        <dbReference type="ARBA" id="ARBA00022514"/>
    </source>
</evidence>
<evidence type="ECO:0000256" key="7">
    <source>
        <dbReference type="PIRSR" id="PIRSR620443-51"/>
    </source>
</evidence>
<reference evidence="9" key="1">
    <citation type="journal article" date="2023" name="Science">
        <title>Genome structures resolve the early diversification of teleost fishes.</title>
        <authorList>
            <person name="Parey E."/>
            <person name="Louis A."/>
            <person name="Montfort J."/>
            <person name="Bouchez O."/>
            <person name="Roques C."/>
            <person name="Iampietro C."/>
            <person name="Lluch J."/>
            <person name="Castinel A."/>
            <person name="Donnadieu C."/>
            <person name="Desvignes T."/>
            <person name="Floi Bucao C."/>
            <person name="Jouanno E."/>
            <person name="Wen M."/>
            <person name="Mejri S."/>
            <person name="Dirks R."/>
            <person name="Jansen H."/>
            <person name="Henkel C."/>
            <person name="Chen W.J."/>
            <person name="Zahm M."/>
            <person name="Cabau C."/>
            <person name="Klopp C."/>
            <person name="Thompson A.W."/>
            <person name="Robinson-Rechavi M."/>
            <person name="Braasch I."/>
            <person name="Lecointre G."/>
            <person name="Bobe J."/>
            <person name="Postlethwait J.H."/>
            <person name="Berthelot C."/>
            <person name="Roest Crollius H."/>
            <person name="Guiguen Y."/>
        </authorList>
    </citation>
    <scope>NUCLEOTIDE SEQUENCE</scope>
    <source>
        <strain evidence="9">Concon-B</strain>
    </source>
</reference>
<evidence type="ECO:0000256" key="4">
    <source>
        <dbReference type="ARBA" id="ARBA00022525"/>
    </source>
</evidence>
<gene>
    <name evidence="9" type="ORF">COCON_G00172840</name>
</gene>
<feature type="disulfide bond" evidence="7">
    <location>
        <begin position="76"/>
        <end position="126"/>
    </location>
</feature>
<dbReference type="SUPFAM" id="SSF47266">
    <property type="entry name" value="4-helical cytokines"/>
    <property type="match status" value="1"/>
</dbReference>
<dbReference type="AlphaFoldDB" id="A0A9Q1D4S1"/>
<evidence type="ECO:0000256" key="1">
    <source>
        <dbReference type="ARBA" id="ARBA00004613"/>
    </source>
</evidence>
<dbReference type="Pfam" id="PF14565">
    <property type="entry name" value="IL22"/>
    <property type="match status" value="1"/>
</dbReference>
<evidence type="ECO:0000256" key="2">
    <source>
        <dbReference type="ARBA" id="ARBA00008813"/>
    </source>
</evidence>